<dbReference type="EMBL" id="LPUF01000001">
    <property type="protein sequence ID" value="OQK16384.1"/>
    <property type="molecule type" value="Genomic_DNA"/>
</dbReference>
<protein>
    <submittedName>
        <fullName evidence="3">Uncharacterized protein</fullName>
    </submittedName>
</protein>
<gene>
    <name evidence="3" type="ORF">AU255_00260</name>
</gene>
<sequence length="2219" mass="233615">MGAQMNANQFIQPGMLKIFVNRYLFFTIILLTVALLSTNVQALTLTVTGVNTDDTTTPVSDYRWTIEEDTSHPVPSPLPPLPSSPDLTELNSLSLSIHKSNSPVVASGNQGNFATVLGDLSLDPAKRYFISVLPDSGYSLGGAPFVSTDTNVTVKVNAGPLPPAQISVQIFEDNKALSGIYDVPAERGLPDFTIQVYDVGGQLATDVAGNPLQTITTDVNGRALVKNLAPGIYNVTAVPNDGQPWVQTVSIGGSPFLTTWVQAGEPPFFAQGGLLNMHVAIGFLKPFRHPTLLPDGAGTGSITGRIVGAHGTRPPSALLYPGIPVKDCYVGLNLVEAGTETAILLQKCDPANDGTFLIEGLPPGTYQLVAFDLNLDYLMAVRTVTIPVSSTPVAMGDLPITRWLATLQGTVFEDSDLDGRRNDATEIGIADQAINIRHPDGSIAQATTTGEDGKYELLEIIPLLPDWWIVEVDYTRFKATGATFVIDDGGPISPSQIFPFETVNAPQKQIGGNYYRTETGPVLTEGMIIHPGQLNIADFGKAPFDHAENGGLAGIVYYATTRAENNPQFAVGEEWEPGIPGVQVNLYVDSNNDDVIDDLDSNPGVTLADVDNYPFQWWGQGDVAHTDYTGTKGPEDIDRNNNGVFDFGDAVAIAYTDSFDDNAPTDCVKDGDLDDQQVNIGAAPGTPTSIQKCAETLKTWNQMRPTVFDGGWAFMEYDPDGLSNPAITAPAPIASGQYYIVEAATPPGLETVKEEDKNVDFGDVFDNLNVDPLLFPVCVGDPHLVPGQYSLFDLKDESNNSVPPFNAGNLVPLCDRKKIFLSAAQNAVGDFYMFSAAPKAGRIVGKVISPFANQVDPNDPNFGGPLSPSFMPVQIQDYKGVEISTVHTDRWGGFSLLAPSTYNINVPSPSGVSPNVVRVCANTPSSDSHYNPNFAPFCFNTEVFPGKTAYVLAPVASTVAFVGAATPADCEIPVGIPRIEQVNGPTGGPYVVAAGDTITITSPDSSFGGSPGSVTVGGVPLIIDTWADGSITAHGTPATETGQLVVTHANGNSSITGITLTVGGAAPAHVAPGGSIQTAINNASPGDLILVEPGTYTENIIMWKPVRIQGYGPDVTIIDASDFAANKAGWLTTLSTHIGSVSLIEGQRADFASEQGAGITVMAKNAPTVTGGFGMLDGYANARIDGFEIKGATWGGAILVNGYARALEISNNQIDHNSGSFAGAIRSGWASLVNVGSLLSATPGFHSAHNEGMSIHNNDINQNGSLSSGGGVALYTGSDGYAVNNNFICGNYAAANGSAVAHHGLSDQGLIANNQILFNEAFGEGAILIDSEFVPAGALPGSLTQGSGSVTVVANQIQANLAGDDGGAMSIFSASGQDIVDADPSNDHIINVFNNMIIGNAAGYSAGAIGLSDTYGPNVRFIHNTIFNNTSTGTAAPFTNGNLDTTTPFGAGIVARGNSPDLQAAILIAYPGTEERFTDPVLDNNIIWHNESFYWSVAGGGTLIPNPVSPFWDLQVFGVEGASMSPRNSNLSYTSDPFVTKNYAPAGNIATDPTFVDGFKYEIVLASGANALANFPNISPLTIQGDYHIGAGSPAKNTGLLAHNSGHPYLTIDYDTEPRPEGAEVDMGADEVNPLPLAALDPEIVFSSTRTGNQSYLAKVMAVDPNGGPLTFSIESVNGGAVPAGMVINSLTGVLEWPTPMNGSWAIEVKVSDGVLFTTKTLTIVIDNGGVNIAPVAIDQDLNATKETALDINLSFTDPDGPTSTFTIVGGPSSGTLGTPDTNGAVTYTPDNGFTGIDSFTWHIYDGTTTSNDATVTINVKDQAGVFIQCPGDLNGDAIPDPKLLDENGIPTVNDNPDYRPEVVCMHITGSDGFTTMADGKTVYGFGFNDVTGLPLEQVMEAGKLAANGPAPTIVVDEGDELWLNLTNIPMIMRPDLFDAHTVHYHGYAEASSYFDGLPDASVAVHAGATFTYYKANNLPGTYMYHCHAEATEHMQMGMLGNLYVRPKQNYDGAPGVPQARLGGNADPSAPLGYVYNDGDGSTAYDVEYPIQIGSLDGEFHDASLEVQPLPFEAMFDNYPLLNGRGYPDTINPGSLAAPADNGGKISQPVSSLIEADQGDRILLRISNLNVTRFYTLATNGNLAMRVVGKDARQLKGPTGLDLSYSTQSITLGGGESVDVIIDTGNASKGTYLLYTTNLNFLSNNEEDFGGMMTEIIIK</sequence>
<dbReference type="InterPro" id="IPR011050">
    <property type="entry name" value="Pectin_lyase_fold/virulence"/>
</dbReference>
<proteinExistence type="predicted"/>
<dbReference type="Pfam" id="PF07732">
    <property type="entry name" value="Cu-oxidase_3"/>
    <property type="match status" value="1"/>
</dbReference>
<dbReference type="Gene3D" id="2.60.40.2810">
    <property type="match status" value="1"/>
</dbReference>
<dbReference type="Proteomes" id="UP000191980">
    <property type="component" value="Unassembled WGS sequence"/>
</dbReference>
<keyword evidence="4" id="KW-1185">Reference proteome</keyword>
<name>A0A1V8M486_9GAMM</name>
<dbReference type="PANTHER" id="PTHR11709:SF482">
    <property type="entry name" value="COPPER-CONTAINING NITRITE REDUCTASE"/>
    <property type="match status" value="1"/>
</dbReference>
<evidence type="ECO:0000313" key="4">
    <source>
        <dbReference type="Proteomes" id="UP000191980"/>
    </source>
</evidence>
<feature type="domain" description="Plastocyanin-like" evidence="2">
    <location>
        <begin position="1909"/>
        <end position="2009"/>
    </location>
</feature>
<dbReference type="STRING" id="1420851.AU255_00260"/>
<dbReference type="InterPro" id="IPR001117">
    <property type="entry name" value="Cu-oxidase_2nd"/>
</dbReference>
<evidence type="ECO:0000313" key="3">
    <source>
        <dbReference type="EMBL" id="OQK16384.1"/>
    </source>
</evidence>
<dbReference type="SMART" id="SM00710">
    <property type="entry name" value="PbH1"/>
    <property type="match status" value="6"/>
</dbReference>
<evidence type="ECO:0000259" key="1">
    <source>
        <dbReference type="Pfam" id="PF00394"/>
    </source>
</evidence>
<dbReference type="Gene3D" id="2.60.40.420">
    <property type="entry name" value="Cupredoxins - blue copper proteins"/>
    <property type="match status" value="1"/>
</dbReference>
<accession>A0A1V8M486</accession>
<dbReference type="Gene3D" id="2.60.40.10">
    <property type="entry name" value="Immunoglobulins"/>
    <property type="match status" value="3"/>
</dbReference>
<dbReference type="GO" id="GO:0005509">
    <property type="term" value="F:calcium ion binding"/>
    <property type="evidence" value="ECO:0007669"/>
    <property type="project" value="InterPro"/>
</dbReference>
<dbReference type="Pfam" id="PF17963">
    <property type="entry name" value="Big_9"/>
    <property type="match status" value="1"/>
</dbReference>
<dbReference type="Pfam" id="PF00394">
    <property type="entry name" value="Cu-oxidase"/>
    <property type="match status" value="1"/>
</dbReference>
<dbReference type="InterPro" id="IPR006626">
    <property type="entry name" value="PbH1"/>
</dbReference>
<dbReference type="InterPro" id="IPR013783">
    <property type="entry name" value="Ig-like_fold"/>
</dbReference>
<dbReference type="GO" id="GO:0005507">
    <property type="term" value="F:copper ion binding"/>
    <property type="evidence" value="ECO:0007669"/>
    <property type="project" value="InterPro"/>
</dbReference>
<dbReference type="SUPFAM" id="SSF51126">
    <property type="entry name" value="Pectin lyase-like"/>
    <property type="match status" value="2"/>
</dbReference>
<organism evidence="3 4">
    <name type="scientific">Methyloprofundus sedimenti</name>
    <dbReference type="NCBI Taxonomy" id="1420851"/>
    <lineage>
        <taxon>Bacteria</taxon>
        <taxon>Pseudomonadati</taxon>
        <taxon>Pseudomonadota</taxon>
        <taxon>Gammaproteobacteria</taxon>
        <taxon>Methylococcales</taxon>
        <taxon>Methylococcaceae</taxon>
        <taxon>Methyloprofundus</taxon>
    </lineage>
</organism>
<dbReference type="SUPFAM" id="SSF49503">
    <property type="entry name" value="Cupredoxins"/>
    <property type="match status" value="2"/>
</dbReference>
<dbReference type="PANTHER" id="PTHR11709">
    <property type="entry name" value="MULTI-COPPER OXIDASE"/>
    <property type="match status" value="1"/>
</dbReference>
<feature type="domain" description="Plastocyanin-like" evidence="1">
    <location>
        <begin position="2113"/>
        <end position="2210"/>
    </location>
</feature>
<dbReference type="GO" id="GO:0016020">
    <property type="term" value="C:membrane"/>
    <property type="evidence" value="ECO:0007669"/>
    <property type="project" value="InterPro"/>
</dbReference>
<dbReference type="SUPFAM" id="SSF49313">
    <property type="entry name" value="Cadherin-like"/>
    <property type="match status" value="1"/>
</dbReference>
<dbReference type="InterPro" id="IPR011707">
    <property type="entry name" value="Cu-oxidase-like_N"/>
</dbReference>
<dbReference type="SUPFAM" id="SSF117074">
    <property type="entry name" value="Hypothetical protein PA1324"/>
    <property type="match status" value="1"/>
</dbReference>
<dbReference type="InterPro" id="IPR015919">
    <property type="entry name" value="Cadherin-like_sf"/>
</dbReference>
<comment type="caution">
    <text evidence="3">The sequence shown here is derived from an EMBL/GenBank/DDBJ whole genome shotgun (WGS) entry which is preliminary data.</text>
</comment>
<evidence type="ECO:0000259" key="2">
    <source>
        <dbReference type="Pfam" id="PF07732"/>
    </source>
</evidence>
<dbReference type="InterPro" id="IPR012334">
    <property type="entry name" value="Pectin_lyas_fold"/>
</dbReference>
<dbReference type="Gene3D" id="2.160.20.10">
    <property type="entry name" value="Single-stranded right-handed beta-helix, Pectin lyase-like"/>
    <property type="match status" value="1"/>
</dbReference>
<dbReference type="InterPro" id="IPR045087">
    <property type="entry name" value="Cu-oxidase_fam"/>
</dbReference>
<dbReference type="InterPro" id="IPR008972">
    <property type="entry name" value="Cupredoxin"/>
</dbReference>
<reference evidence="3 4" key="1">
    <citation type="submission" date="2015-12" db="EMBL/GenBank/DDBJ databases">
        <authorList>
            <person name="Shamseldin A."/>
            <person name="Moawad H."/>
            <person name="Abd El-Rahim W.M."/>
            <person name="Sadowsky M.J."/>
        </authorList>
    </citation>
    <scope>NUCLEOTIDE SEQUENCE [LARGE SCALE GENOMIC DNA]</scope>
    <source>
        <strain evidence="3 4">WF1</strain>
    </source>
</reference>